<keyword evidence="6 8" id="KW-0472">Membrane</keyword>
<feature type="transmembrane region" description="Helical" evidence="8">
    <location>
        <begin position="86"/>
        <end position="108"/>
    </location>
</feature>
<dbReference type="PANTHER" id="PTHR43829">
    <property type="entry name" value="AQUAPORIN OR AQUAGLYCEROPORIN RELATED"/>
    <property type="match status" value="1"/>
</dbReference>
<dbReference type="GO" id="GO:0015254">
    <property type="term" value="F:glycerol channel activity"/>
    <property type="evidence" value="ECO:0007669"/>
    <property type="project" value="TreeGrafter"/>
</dbReference>
<comment type="similarity">
    <text evidence="2 7">Belongs to the MIP/aquaporin (TC 1.A.8) family.</text>
</comment>
<evidence type="ECO:0000256" key="6">
    <source>
        <dbReference type="ARBA" id="ARBA00023136"/>
    </source>
</evidence>
<feature type="transmembrane region" description="Helical" evidence="8">
    <location>
        <begin position="40"/>
        <end position="65"/>
    </location>
</feature>
<evidence type="ECO:0000256" key="8">
    <source>
        <dbReference type="SAM" id="Phobius"/>
    </source>
</evidence>
<evidence type="ECO:0000256" key="4">
    <source>
        <dbReference type="ARBA" id="ARBA00022692"/>
    </source>
</evidence>
<evidence type="ECO:0000313" key="10">
    <source>
        <dbReference type="Proteomes" id="UP000256970"/>
    </source>
</evidence>
<comment type="subcellular location">
    <subcellularLocation>
        <location evidence="1">Membrane</location>
        <topology evidence="1">Multi-pass membrane protein</topology>
    </subcellularLocation>
</comment>
<feature type="transmembrane region" description="Helical" evidence="8">
    <location>
        <begin position="222"/>
        <end position="244"/>
    </location>
</feature>
<name>A0A383VAF7_TETOB</name>
<dbReference type="Proteomes" id="UP000256970">
    <property type="component" value="Unassembled WGS sequence"/>
</dbReference>
<sequence>MAYRYREVFASELFGMWFVIVMALGGVANHVLNPSAGRGMGYLAIAVQFGFAFAFPIVAFGSVSAMFNPAAALSQVVAGNLNAKQFFTVVAGEMAGAILGGLTVYLLYMPQLYKAGAKVFTFKDMSKGIKGNTSSVGAGVGKMGKRAAVVEGMAPKADVEQVVNPITPLEDDDDPFLGIWVSRPASYNPLISFLNEFIMTFMFLFLVNMMTARGQYLYQPSYGMYSNIVLPLLIGFVICAMILATGPTGFAGNPARDLGPRIAHWLLPIPKNPRIGSEWWYAWVPVLGPLCGGVLAGGLYKAYVSILKGQVSVDSNPWATTAMGNSTVTANVTASDIASGALSAGGGATAAKTDELTGKAAAALAAKLPKLF</sequence>
<accession>A0A383VAF7</accession>
<evidence type="ECO:0008006" key="11">
    <source>
        <dbReference type="Google" id="ProtNLM"/>
    </source>
</evidence>
<keyword evidence="5 8" id="KW-1133">Transmembrane helix</keyword>
<keyword evidence="3 7" id="KW-0813">Transport</keyword>
<gene>
    <name evidence="9" type="ORF">BQ4739_LOCUS2472</name>
</gene>
<keyword evidence="10" id="KW-1185">Reference proteome</keyword>
<dbReference type="EMBL" id="FNXT01000184">
    <property type="protein sequence ID" value="SZX61920.1"/>
    <property type="molecule type" value="Genomic_DNA"/>
</dbReference>
<evidence type="ECO:0000256" key="1">
    <source>
        <dbReference type="ARBA" id="ARBA00004141"/>
    </source>
</evidence>
<dbReference type="GO" id="GO:0015250">
    <property type="term" value="F:water channel activity"/>
    <property type="evidence" value="ECO:0007669"/>
    <property type="project" value="TreeGrafter"/>
</dbReference>
<feature type="transmembrane region" description="Helical" evidence="8">
    <location>
        <begin position="280"/>
        <end position="300"/>
    </location>
</feature>
<protein>
    <recommendedName>
        <fullName evidence="11">Aquaporin</fullName>
    </recommendedName>
</protein>
<evidence type="ECO:0000256" key="7">
    <source>
        <dbReference type="RuleBase" id="RU000477"/>
    </source>
</evidence>
<dbReference type="PRINTS" id="PR00783">
    <property type="entry name" value="MINTRINSICP"/>
</dbReference>
<evidence type="ECO:0000313" key="9">
    <source>
        <dbReference type="EMBL" id="SZX61920.1"/>
    </source>
</evidence>
<dbReference type="SUPFAM" id="SSF81338">
    <property type="entry name" value="Aquaporin-like"/>
    <property type="match status" value="1"/>
</dbReference>
<dbReference type="STRING" id="3088.A0A383VAF7"/>
<dbReference type="GO" id="GO:0005886">
    <property type="term" value="C:plasma membrane"/>
    <property type="evidence" value="ECO:0007669"/>
    <property type="project" value="TreeGrafter"/>
</dbReference>
<dbReference type="InterPro" id="IPR023271">
    <property type="entry name" value="Aquaporin-like"/>
</dbReference>
<proteinExistence type="inferred from homology"/>
<reference evidence="9 10" key="1">
    <citation type="submission" date="2016-10" db="EMBL/GenBank/DDBJ databases">
        <authorList>
            <person name="Cai Z."/>
        </authorList>
    </citation>
    <scope>NUCLEOTIDE SEQUENCE [LARGE SCALE GENOMIC DNA]</scope>
</reference>
<dbReference type="InterPro" id="IPR050363">
    <property type="entry name" value="MIP/Aquaporin"/>
</dbReference>
<dbReference type="InterPro" id="IPR000425">
    <property type="entry name" value="MIP"/>
</dbReference>
<evidence type="ECO:0000256" key="2">
    <source>
        <dbReference type="ARBA" id="ARBA00006175"/>
    </source>
</evidence>
<evidence type="ECO:0000256" key="5">
    <source>
        <dbReference type="ARBA" id="ARBA00022989"/>
    </source>
</evidence>
<feature type="transmembrane region" description="Helical" evidence="8">
    <location>
        <begin position="190"/>
        <end position="210"/>
    </location>
</feature>
<dbReference type="Gene3D" id="1.20.1080.10">
    <property type="entry name" value="Glycerol uptake facilitator protein"/>
    <property type="match status" value="1"/>
</dbReference>
<dbReference type="AlphaFoldDB" id="A0A383VAF7"/>
<dbReference type="PANTHER" id="PTHR43829:SF9">
    <property type="entry name" value="AQUAPORIN-9"/>
    <property type="match status" value="1"/>
</dbReference>
<organism evidence="9 10">
    <name type="scientific">Tetradesmus obliquus</name>
    <name type="common">Green alga</name>
    <name type="synonym">Acutodesmus obliquus</name>
    <dbReference type="NCBI Taxonomy" id="3088"/>
    <lineage>
        <taxon>Eukaryota</taxon>
        <taxon>Viridiplantae</taxon>
        <taxon>Chlorophyta</taxon>
        <taxon>core chlorophytes</taxon>
        <taxon>Chlorophyceae</taxon>
        <taxon>CS clade</taxon>
        <taxon>Sphaeropleales</taxon>
        <taxon>Scenedesmaceae</taxon>
        <taxon>Tetradesmus</taxon>
    </lineage>
</organism>
<keyword evidence="4 7" id="KW-0812">Transmembrane</keyword>
<dbReference type="Pfam" id="PF00230">
    <property type="entry name" value="MIP"/>
    <property type="match status" value="2"/>
</dbReference>
<evidence type="ECO:0000256" key="3">
    <source>
        <dbReference type="ARBA" id="ARBA00022448"/>
    </source>
</evidence>
<feature type="transmembrane region" description="Helical" evidence="8">
    <location>
        <begin position="9"/>
        <end position="28"/>
    </location>
</feature>